<reference evidence="3" key="1">
    <citation type="submission" date="2016-10" db="EMBL/GenBank/DDBJ databases">
        <authorList>
            <person name="de Groot N.N."/>
        </authorList>
    </citation>
    <scope>NUCLEOTIDE SEQUENCE</scope>
</reference>
<gene>
    <name evidence="3" type="ORF">MNB_SV-14-928</name>
</gene>
<evidence type="ECO:0000313" key="3">
    <source>
        <dbReference type="EMBL" id="SFV62182.1"/>
    </source>
</evidence>
<dbReference type="Gene3D" id="2.60.40.60">
    <property type="entry name" value="Cadherins"/>
    <property type="match status" value="1"/>
</dbReference>
<proteinExistence type="predicted"/>
<dbReference type="GO" id="GO:0016020">
    <property type="term" value="C:membrane"/>
    <property type="evidence" value="ECO:0007669"/>
    <property type="project" value="InterPro"/>
</dbReference>
<dbReference type="GO" id="GO:0005509">
    <property type="term" value="F:calcium ion binding"/>
    <property type="evidence" value="ECO:0007669"/>
    <property type="project" value="InterPro"/>
</dbReference>
<dbReference type="AlphaFoldDB" id="A0A1W1C8X7"/>
<feature type="region of interest" description="Disordered" evidence="1">
    <location>
        <begin position="534"/>
        <end position="556"/>
    </location>
</feature>
<dbReference type="SUPFAM" id="SSF49313">
    <property type="entry name" value="Cadherin-like"/>
    <property type="match status" value="1"/>
</dbReference>
<dbReference type="EMBL" id="FPHN01000139">
    <property type="protein sequence ID" value="SFV62182.1"/>
    <property type="molecule type" value="Genomic_DNA"/>
</dbReference>
<evidence type="ECO:0000259" key="2">
    <source>
        <dbReference type="PROSITE" id="PS50268"/>
    </source>
</evidence>
<name>A0A1W1C8X7_9ZZZZ</name>
<dbReference type="GO" id="GO:0007156">
    <property type="term" value="P:homophilic cell adhesion via plasma membrane adhesion molecules"/>
    <property type="evidence" value="ECO:0007669"/>
    <property type="project" value="InterPro"/>
</dbReference>
<feature type="domain" description="Cadherin" evidence="2">
    <location>
        <begin position="11"/>
        <end position="65"/>
    </location>
</feature>
<dbReference type="InterPro" id="IPR015919">
    <property type="entry name" value="Cadherin-like_sf"/>
</dbReference>
<dbReference type="PROSITE" id="PS50268">
    <property type="entry name" value="CADHERIN_2"/>
    <property type="match status" value="2"/>
</dbReference>
<evidence type="ECO:0000256" key="1">
    <source>
        <dbReference type="SAM" id="MobiDB-lite"/>
    </source>
</evidence>
<dbReference type="InterPro" id="IPR002126">
    <property type="entry name" value="Cadherin-like_dom"/>
</dbReference>
<dbReference type="CDD" id="cd11304">
    <property type="entry name" value="Cadherin_repeat"/>
    <property type="match status" value="1"/>
</dbReference>
<protein>
    <submittedName>
        <fullName evidence="3">Cadherin domain protein</fullName>
    </submittedName>
</protein>
<organism evidence="3">
    <name type="scientific">hydrothermal vent metagenome</name>
    <dbReference type="NCBI Taxonomy" id="652676"/>
    <lineage>
        <taxon>unclassified sequences</taxon>
        <taxon>metagenomes</taxon>
        <taxon>ecological metagenomes</taxon>
    </lineage>
</organism>
<accession>A0A1W1C8X7</accession>
<feature type="domain" description="Cadherin" evidence="2">
    <location>
        <begin position="150"/>
        <end position="290"/>
    </location>
</feature>
<sequence length="583" mass="67849">MRLEGEGSDDFEIIDNEKIKVANPLDYDSKPVYNLVVVATDNNAKEYNSTLTINVTNDSNRTMEFRQKELLEKLSLRGEFKDYIEFLYLNNDNPAKFSIVEGLDSKFFETEDMRYNNNNDSYISNYNWLYVKNSSNLSYLNKQDANGDGIYEVNITATDVQTLESTSMVLKYKLVSSYFDINNYYDERILGRESENSFDINQETVIGGNVPYSIIRFDTAKDVNITDVHLEGEGNEDFNITDNTITVVNSLDASAKNNYNLKVVSTDTTGYSNEQNISINVNEGQTHNEFNITNRDELKVNRFMVDWDNWWFSNSINSNNIAKMKFLDNDAFVAVDMEHFNRYSNHHDNYFYFYKKDYYYNDENRPSYLNPKDSNGDNIYEFRAELTDIQTLEKQTVNYKWEVLSHQVQPYWAYLQDSYSNYQPYRYRNNVEVNLSIPTEAPIGGELLDKDGAKGFYLALGRDISFDTASLEGADADKFEIVGQNTIKLKEKVAKGDYNLTLVITDNEAQESRNPLYIHVGSIHDAGSNRINKLSSNNPSRKLFKSAKPVNKPYPSRERLRYSDREKLRYELERRRRIEEEIE</sequence>